<dbReference type="KEGG" id="msch:N508_000116"/>
<name>V2Q818_9BACT</name>
<keyword evidence="3" id="KW-0282">Flagellum</keyword>
<protein>
    <submittedName>
        <fullName evidence="3">Flagellar brake protein YcgR</fullName>
    </submittedName>
</protein>
<dbReference type="InterPro" id="IPR009875">
    <property type="entry name" value="PilZ_domain"/>
</dbReference>
<dbReference type="GO" id="GO:0035438">
    <property type="term" value="F:cyclic-di-GMP binding"/>
    <property type="evidence" value="ECO:0007669"/>
    <property type="project" value="InterPro"/>
</dbReference>
<dbReference type="EMBL" id="CP097562">
    <property type="protein sequence ID" value="USF23061.1"/>
    <property type="molecule type" value="Genomic_DNA"/>
</dbReference>
<evidence type="ECO:0000259" key="2">
    <source>
        <dbReference type="Pfam" id="PF12945"/>
    </source>
</evidence>
<organism evidence="3 4">
    <name type="scientific">Mucispirillum schaedleri ASF457</name>
    <dbReference type="NCBI Taxonomy" id="1379858"/>
    <lineage>
        <taxon>Bacteria</taxon>
        <taxon>Pseudomonadati</taxon>
        <taxon>Deferribacterota</taxon>
        <taxon>Deferribacteres</taxon>
        <taxon>Deferribacterales</taxon>
        <taxon>Mucispirillaceae</taxon>
        <taxon>Mucispirillum</taxon>
    </lineage>
</organism>
<dbReference type="Gene3D" id="2.40.10.220">
    <property type="entry name" value="predicted glycosyltransferase like domains"/>
    <property type="match status" value="1"/>
</dbReference>
<dbReference type="Pfam" id="PF12945">
    <property type="entry name" value="PilZNR"/>
    <property type="match status" value="1"/>
</dbReference>
<evidence type="ECO:0000313" key="3">
    <source>
        <dbReference type="EMBL" id="USF23061.1"/>
    </source>
</evidence>
<gene>
    <name evidence="3" type="primary">ycgR</name>
    <name evidence="3" type="ORF">N508_000116</name>
</gene>
<reference evidence="3" key="2">
    <citation type="submission" date="2022-05" db="EMBL/GenBank/DDBJ databases">
        <authorList>
            <person name="Proctor A.L."/>
            <person name="Phillips G.J."/>
            <person name="Wannemuehler M.J."/>
        </authorList>
    </citation>
    <scope>NUCLEOTIDE SEQUENCE</scope>
    <source>
        <strain evidence="3">ASF457</strain>
    </source>
</reference>
<dbReference type="eggNOG" id="COG5581">
    <property type="taxonomic scope" value="Bacteria"/>
</dbReference>
<keyword evidence="3" id="KW-0966">Cell projection</keyword>
<sequence>MQNETAMEIITAVKKLIKAELKLWVAVSGTKRLFVTKVNNVYDTSFTILPPTDNGKNLIVTKKTELEFMFTIENGKYFFTTKPIGIIKENITLLAIELPASIQRNEMRAFYRVEMLRRIPVKLINVANGLNDSNYKENDVVTMTCTDLSGGGMKLISPVFLDKDDVLEIDLSGLVDDIEKVCAKVIRYIGVEEEGHAVGIMFTSLTESVRDKIIRCVFQRQHDKERLTDNFRRKNVF</sequence>
<accession>V2Q818</accession>
<dbReference type="AlphaFoldDB" id="V2Q818"/>
<keyword evidence="3" id="KW-0969">Cilium</keyword>
<proteinExistence type="predicted"/>
<dbReference type="RefSeq" id="WP_023276695.1">
    <property type="nucleotide sequence ID" value="NZ_CP097562.1"/>
</dbReference>
<evidence type="ECO:0000259" key="1">
    <source>
        <dbReference type="Pfam" id="PF07238"/>
    </source>
</evidence>
<reference evidence="3" key="3">
    <citation type="submission" date="2022-06" db="EMBL/GenBank/DDBJ databases">
        <title>Resources to Facilitate Use of the Altered Schaedler Flora (ASF) Mouse Model to Study Microbiome Function.</title>
        <authorList>
            <person name="Proctor A."/>
            <person name="Parvinroo S."/>
            <person name="Richie T."/>
            <person name="Jia X."/>
            <person name="Lee S.T.M."/>
            <person name="Karp P.D."/>
            <person name="Paley S."/>
            <person name="Kostic A.D."/>
            <person name="Pierre J.F."/>
            <person name="Wannemuehler M.J."/>
            <person name="Phillips G.J."/>
        </authorList>
    </citation>
    <scope>NUCLEOTIDE SEQUENCE</scope>
    <source>
        <strain evidence="3">ASF457</strain>
    </source>
</reference>
<dbReference type="Proteomes" id="UP000017429">
    <property type="component" value="Chromosome"/>
</dbReference>
<feature type="domain" description="PilZ" evidence="1">
    <location>
        <begin position="136"/>
        <end position="219"/>
    </location>
</feature>
<evidence type="ECO:0000313" key="4">
    <source>
        <dbReference type="Proteomes" id="UP000017429"/>
    </source>
</evidence>
<dbReference type="Pfam" id="PF07238">
    <property type="entry name" value="PilZ"/>
    <property type="match status" value="1"/>
</dbReference>
<feature type="domain" description="Type III secretion system flagellar brake protein YcgR PilZN" evidence="2">
    <location>
        <begin position="28"/>
        <end position="99"/>
    </location>
</feature>
<dbReference type="InterPro" id="IPR009926">
    <property type="entry name" value="T3SS_YcgR_PilZN"/>
</dbReference>
<reference evidence="3" key="1">
    <citation type="journal article" date="2014" name="Genome Announc.">
        <title>Draft genome sequences of the altered schaedler flora, a defined bacterial community from gnotobiotic mice.</title>
        <authorList>
            <person name="Wannemuehler M.J."/>
            <person name="Overstreet A.M."/>
            <person name="Ward D.V."/>
            <person name="Phillips G.J."/>
        </authorList>
    </citation>
    <scope>NUCLEOTIDE SEQUENCE</scope>
    <source>
        <strain evidence="3">ASF457</strain>
    </source>
</reference>
<keyword evidence="4" id="KW-1185">Reference proteome</keyword>